<feature type="domain" description="Aminotransferase class I/classII large" evidence="4">
    <location>
        <begin position="27"/>
        <end position="352"/>
    </location>
</feature>
<dbReference type="GO" id="GO:0030170">
    <property type="term" value="F:pyridoxal phosphate binding"/>
    <property type="evidence" value="ECO:0007669"/>
    <property type="project" value="InterPro"/>
</dbReference>
<dbReference type="InterPro" id="IPR015422">
    <property type="entry name" value="PyrdxlP-dep_Trfase_small"/>
</dbReference>
<dbReference type="PANTHER" id="PTHR43643">
    <property type="entry name" value="HISTIDINOL-PHOSPHATE AMINOTRANSFERASE 2"/>
    <property type="match status" value="1"/>
</dbReference>
<name>A0A6N4TJ62_9FIRM</name>
<dbReference type="AlphaFoldDB" id="A0A6N4TJ62"/>
<keyword evidence="6" id="KW-1185">Reference proteome</keyword>
<protein>
    <submittedName>
        <fullName evidence="5">Histidinol-phosphate aminotransferase</fullName>
    </submittedName>
</protein>
<evidence type="ECO:0000256" key="1">
    <source>
        <dbReference type="ARBA" id="ARBA00022576"/>
    </source>
</evidence>
<dbReference type="SUPFAM" id="SSF53383">
    <property type="entry name" value="PLP-dependent transferases"/>
    <property type="match status" value="1"/>
</dbReference>
<dbReference type="EMBL" id="AP019695">
    <property type="protein sequence ID" value="BBK22833.1"/>
    <property type="molecule type" value="Genomic_DNA"/>
</dbReference>
<dbReference type="Gene3D" id="3.40.640.10">
    <property type="entry name" value="Type I PLP-dependent aspartate aminotransferase-like (Major domain)"/>
    <property type="match status" value="1"/>
</dbReference>
<dbReference type="InterPro" id="IPR050106">
    <property type="entry name" value="HistidinolP_aminotransfase"/>
</dbReference>
<dbReference type="InterPro" id="IPR015424">
    <property type="entry name" value="PyrdxlP-dep_Trfase"/>
</dbReference>
<organism evidence="5 6">
    <name type="scientific">Amedibacterium intestinale</name>
    <dbReference type="NCBI Taxonomy" id="2583452"/>
    <lineage>
        <taxon>Bacteria</taxon>
        <taxon>Bacillati</taxon>
        <taxon>Bacillota</taxon>
        <taxon>Erysipelotrichia</taxon>
        <taxon>Erysipelotrichales</taxon>
        <taxon>Erysipelotrichaceae</taxon>
        <taxon>Amedibacterium</taxon>
    </lineage>
</organism>
<dbReference type="RefSeq" id="WP_163052070.1">
    <property type="nucleotide sequence ID" value="NZ_AP019695.1"/>
</dbReference>
<keyword evidence="3" id="KW-0663">Pyridoxal phosphate</keyword>
<sequence>MDKSYKSIFSKNYIDARVYKAPLNETSKIRLYMNENYFGPSPKYKDAVLKIIDRDLYQYQSGGNKMLIEALSEKYKISNKEILITAGSAESISQIFYSILNSSSVVLLPDPGWSYYRGISELLGAKIINYKINRNNDTFEFDVNDLIKKICKFNPKLVVITNPNMPTGNKMEYNDILKVSKYLKNGILLVDEAYIEFSDEKRNLYKCVNKYRNIIITRTFSKFYGLANLRIGYIIANPDIIDLLYKSSDLFGISGISQKIAIECLRDTDYYSKLKNDVLRIRDKFIESINRETSFYAFPSQSNFVLVDTRSMPSDDVVNKLEAEGFLVRDCITYGMENFIRITIGKEEMMDGVFRILKENTL</sequence>
<dbReference type="InterPro" id="IPR015421">
    <property type="entry name" value="PyrdxlP-dep_Trfase_major"/>
</dbReference>
<accession>A0A6N4TJ62</accession>
<evidence type="ECO:0000256" key="3">
    <source>
        <dbReference type="ARBA" id="ARBA00022898"/>
    </source>
</evidence>
<keyword evidence="1 5" id="KW-0032">Aminotransferase</keyword>
<dbReference type="CDD" id="cd00609">
    <property type="entry name" value="AAT_like"/>
    <property type="match status" value="1"/>
</dbReference>
<keyword evidence="2 5" id="KW-0808">Transferase</keyword>
<dbReference type="Pfam" id="PF00155">
    <property type="entry name" value="Aminotran_1_2"/>
    <property type="match status" value="1"/>
</dbReference>
<dbReference type="Proteomes" id="UP000464754">
    <property type="component" value="Chromosome"/>
</dbReference>
<dbReference type="GO" id="GO:0008483">
    <property type="term" value="F:transaminase activity"/>
    <property type="evidence" value="ECO:0007669"/>
    <property type="project" value="UniProtKB-KW"/>
</dbReference>
<reference evidence="6" key="1">
    <citation type="submission" date="2019-05" db="EMBL/GenBank/DDBJ databases">
        <title>Complete genome sequencing of Absiella argi strain JCM 30884.</title>
        <authorList>
            <person name="Sakamoto M."/>
            <person name="Murakami T."/>
            <person name="Mori H."/>
        </authorList>
    </citation>
    <scope>NUCLEOTIDE SEQUENCE [LARGE SCALE GENOMIC DNA]</scope>
    <source>
        <strain evidence="6">JCM 30884</strain>
    </source>
</reference>
<gene>
    <name evidence="5" type="ORF">Aargi30884_17360</name>
</gene>
<dbReference type="PANTHER" id="PTHR43643:SF3">
    <property type="entry name" value="HISTIDINOL-PHOSPHATE AMINOTRANSFERASE"/>
    <property type="match status" value="1"/>
</dbReference>
<evidence type="ECO:0000313" key="6">
    <source>
        <dbReference type="Proteomes" id="UP000464754"/>
    </source>
</evidence>
<dbReference type="Gene3D" id="3.90.1150.10">
    <property type="entry name" value="Aspartate Aminotransferase, domain 1"/>
    <property type="match status" value="1"/>
</dbReference>
<evidence type="ECO:0000259" key="4">
    <source>
        <dbReference type="Pfam" id="PF00155"/>
    </source>
</evidence>
<evidence type="ECO:0000256" key="2">
    <source>
        <dbReference type="ARBA" id="ARBA00022679"/>
    </source>
</evidence>
<evidence type="ECO:0000313" key="5">
    <source>
        <dbReference type="EMBL" id="BBK22833.1"/>
    </source>
</evidence>
<proteinExistence type="predicted"/>
<dbReference type="KEGG" id="aarg:Aargi30884_17360"/>
<dbReference type="InterPro" id="IPR004839">
    <property type="entry name" value="Aminotransferase_I/II_large"/>
</dbReference>